<dbReference type="Proteomes" id="UP000014680">
    <property type="component" value="Unassembled WGS sequence"/>
</dbReference>
<dbReference type="InterPro" id="IPR011691">
    <property type="entry name" value="Vesicle_transpt_SFT2"/>
</dbReference>
<feature type="transmembrane region" description="Helical" evidence="1">
    <location>
        <begin position="68"/>
        <end position="93"/>
    </location>
</feature>
<feature type="transmembrane region" description="Helical" evidence="1">
    <location>
        <begin position="105"/>
        <end position="124"/>
    </location>
</feature>
<keyword evidence="1" id="KW-0472">Membrane</keyword>
<gene>
    <name evidence="2" type="ORF">EIN_424940</name>
</gene>
<dbReference type="RefSeq" id="XP_004256543.1">
    <property type="nucleotide sequence ID" value="XM_004256495.1"/>
</dbReference>
<proteinExistence type="inferred from homology"/>
<accession>A0A0A1U5X0</accession>
<dbReference type="AlphaFoldDB" id="A0A0A1U5X0"/>
<feature type="transmembrane region" description="Helical" evidence="1">
    <location>
        <begin position="39"/>
        <end position="62"/>
    </location>
</feature>
<dbReference type="GO" id="GO:0016020">
    <property type="term" value="C:membrane"/>
    <property type="evidence" value="ECO:0007669"/>
    <property type="project" value="UniProtKB-SubCell"/>
</dbReference>
<dbReference type="PANTHER" id="PTHR23137:SF6">
    <property type="entry name" value="VESICLE TRANSPORT PROTEIN"/>
    <property type="match status" value="1"/>
</dbReference>
<keyword evidence="1" id="KW-1133">Transmembrane helix</keyword>
<comment type="subcellular location">
    <subcellularLocation>
        <location evidence="1">Membrane</location>
        <topology evidence="1">Multi-pass membrane protein</topology>
    </subcellularLocation>
</comment>
<keyword evidence="3" id="KW-1185">Reference proteome</keyword>
<keyword evidence="1" id="KW-0653">Protein transport</keyword>
<evidence type="ECO:0000313" key="2">
    <source>
        <dbReference type="EMBL" id="ELP89772.1"/>
    </source>
</evidence>
<keyword evidence="1" id="KW-0812">Transmembrane</keyword>
<dbReference type="OrthoDB" id="27395at2759"/>
<dbReference type="GO" id="GO:0015031">
    <property type="term" value="P:protein transport"/>
    <property type="evidence" value="ECO:0007669"/>
    <property type="project" value="UniProtKB-KW"/>
</dbReference>
<organism evidence="2 3">
    <name type="scientific">Entamoeba invadens IP1</name>
    <dbReference type="NCBI Taxonomy" id="370355"/>
    <lineage>
        <taxon>Eukaryota</taxon>
        <taxon>Amoebozoa</taxon>
        <taxon>Evosea</taxon>
        <taxon>Archamoebae</taxon>
        <taxon>Mastigamoebida</taxon>
        <taxon>Entamoebidae</taxon>
        <taxon>Entamoeba</taxon>
    </lineage>
</organism>
<keyword evidence="1" id="KW-0813">Transport</keyword>
<sequence>MAAAMAFLSGGDVEEGASFASENPFEKCGLNLSVKVRMICFASTIGIGMLILIIMAAIFSVLGDNGGVYFFMVMEVIGVAFLLVSPFFLYGFFSMLKKIIHPFRVIALVTVLLCTVLVLILAPVMGADAYMFVIFGTIGEIFAAAFFGISLLPCFDALTGRCCGGFFSTAAK</sequence>
<evidence type="ECO:0000313" key="3">
    <source>
        <dbReference type="Proteomes" id="UP000014680"/>
    </source>
</evidence>
<dbReference type="OMA" id="MVFHFIG"/>
<comment type="function">
    <text evidence="1">May be involved in fusion of retrograde transport vesicles derived from an endocytic compartment with the Golgi complex.</text>
</comment>
<name>A0A0A1U5X0_ENTIV</name>
<reference evidence="2 3" key="1">
    <citation type="submission" date="2012-10" db="EMBL/GenBank/DDBJ databases">
        <authorList>
            <person name="Zafar N."/>
            <person name="Inman J."/>
            <person name="Hall N."/>
            <person name="Lorenzi H."/>
            <person name="Caler E."/>
        </authorList>
    </citation>
    <scope>NUCLEOTIDE SEQUENCE [LARGE SCALE GENOMIC DNA]</scope>
    <source>
        <strain evidence="2 3">IP1</strain>
    </source>
</reference>
<protein>
    <recommendedName>
        <fullName evidence="1">Vesicle transport protein</fullName>
    </recommendedName>
</protein>
<dbReference type="PANTHER" id="PTHR23137">
    <property type="entry name" value="VESICLE TRANSPORT PROTEIN-RELATED"/>
    <property type="match status" value="1"/>
</dbReference>
<dbReference type="EMBL" id="KB206573">
    <property type="protein sequence ID" value="ELP89772.1"/>
    <property type="molecule type" value="Genomic_DNA"/>
</dbReference>
<feature type="transmembrane region" description="Helical" evidence="1">
    <location>
        <begin position="130"/>
        <end position="152"/>
    </location>
</feature>
<evidence type="ECO:0000256" key="1">
    <source>
        <dbReference type="RuleBase" id="RU363111"/>
    </source>
</evidence>
<comment type="similarity">
    <text evidence="1">Belongs to the SFT2 family.</text>
</comment>
<dbReference type="VEuPathDB" id="AmoebaDB:EIN_424940"/>
<dbReference type="GO" id="GO:0016192">
    <property type="term" value="P:vesicle-mediated transport"/>
    <property type="evidence" value="ECO:0007669"/>
    <property type="project" value="InterPro"/>
</dbReference>
<dbReference type="KEGG" id="eiv:EIN_424940"/>
<dbReference type="GeneID" id="14888782"/>